<dbReference type="SUPFAM" id="SSF46894">
    <property type="entry name" value="C-terminal effector domain of the bipartite response regulators"/>
    <property type="match status" value="1"/>
</dbReference>
<dbReference type="PANTHER" id="PTHR45566">
    <property type="entry name" value="HTH-TYPE TRANSCRIPTIONAL REGULATOR YHJB-RELATED"/>
    <property type="match status" value="1"/>
</dbReference>
<dbReference type="SUPFAM" id="SSF52172">
    <property type="entry name" value="CheY-like"/>
    <property type="match status" value="1"/>
</dbReference>
<dbReference type="PROSITE" id="PS00622">
    <property type="entry name" value="HTH_LUXR_1"/>
    <property type="match status" value="1"/>
</dbReference>
<comment type="caution">
    <text evidence="6">The sequence shown here is derived from an EMBL/GenBank/DDBJ whole genome shotgun (WGS) entry which is preliminary data.</text>
</comment>
<reference evidence="6 7" key="1">
    <citation type="submission" date="2023-11" db="EMBL/GenBank/DDBJ databases">
        <title>Paucibacter sp. nov., isolated from fresh soil in Korea.</title>
        <authorList>
            <person name="Le N.T.T."/>
        </authorList>
    </citation>
    <scope>NUCLEOTIDE SEQUENCE [LARGE SCALE GENOMIC DNA]</scope>
    <source>
        <strain evidence="6 7">R3-3</strain>
    </source>
</reference>
<dbReference type="CDD" id="cd06170">
    <property type="entry name" value="LuxR_C_like"/>
    <property type="match status" value="1"/>
</dbReference>
<dbReference type="EMBL" id="JAXCLA010000003">
    <property type="protein sequence ID" value="MDY0744710.1"/>
    <property type="molecule type" value="Genomic_DNA"/>
</dbReference>
<protein>
    <submittedName>
        <fullName evidence="6">Response regulator transcription factor</fullName>
    </submittedName>
</protein>
<gene>
    <name evidence="6" type="ORF">SNE35_09335</name>
</gene>
<dbReference type="InterPro" id="IPR011006">
    <property type="entry name" value="CheY-like_superfamily"/>
</dbReference>
<evidence type="ECO:0000313" key="6">
    <source>
        <dbReference type="EMBL" id="MDY0744710.1"/>
    </source>
</evidence>
<evidence type="ECO:0000313" key="7">
    <source>
        <dbReference type="Proteomes" id="UP001285263"/>
    </source>
</evidence>
<dbReference type="InterPro" id="IPR016032">
    <property type="entry name" value="Sig_transdc_resp-reg_C-effctor"/>
</dbReference>
<feature type="domain" description="Response regulatory" evidence="5">
    <location>
        <begin position="6"/>
        <end position="123"/>
    </location>
</feature>
<dbReference type="SMART" id="SM00421">
    <property type="entry name" value="HTH_LUXR"/>
    <property type="match status" value="1"/>
</dbReference>
<dbReference type="Proteomes" id="UP001285263">
    <property type="component" value="Unassembled WGS sequence"/>
</dbReference>
<dbReference type="CDD" id="cd17535">
    <property type="entry name" value="REC_NarL-like"/>
    <property type="match status" value="1"/>
</dbReference>
<dbReference type="Gene3D" id="3.40.50.2300">
    <property type="match status" value="1"/>
</dbReference>
<dbReference type="PRINTS" id="PR00038">
    <property type="entry name" value="HTHLUXR"/>
</dbReference>
<dbReference type="PROSITE" id="PS50043">
    <property type="entry name" value="HTH_LUXR_2"/>
    <property type="match status" value="1"/>
</dbReference>
<keyword evidence="2" id="KW-0238">DNA-binding</keyword>
<dbReference type="InterPro" id="IPR051015">
    <property type="entry name" value="EvgA-like"/>
</dbReference>
<name>A0ABU5DEK3_9BURK</name>
<evidence type="ECO:0000256" key="2">
    <source>
        <dbReference type="ARBA" id="ARBA00023125"/>
    </source>
</evidence>
<dbReference type="RefSeq" id="WP_320422622.1">
    <property type="nucleotide sequence ID" value="NZ_JAXCLA010000003.1"/>
</dbReference>
<evidence type="ECO:0000259" key="4">
    <source>
        <dbReference type="PROSITE" id="PS50043"/>
    </source>
</evidence>
<evidence type="ECO:0000256" key="3">
    <source>
        <dbReference type="PROSITE-ProRule" id="PRU00169"/>
    </source>
</evidence>
<dbReference type="InterPro" id="IPR001789">
    <property type="entry name" value="Sig_transdc_resp-reg_receiver"/>
</dbReference>
<dbReference type="PANTHER" id="PTHR45566:SF1">
    <property type="entry name" value="HTH-TYPE TRANSCRIPTIONAL REGULATOR YHJB-RELATED"/>
    <property type="match status" value="1"/>
</dbReference>
<comment type="caution">
    <text evidence="3">Lacks conserved residue(s) required for the propagation of feature annotation.</text>
</comment>
<dbReference type="Pfam" id="PF00072">
    <property type="entry name" value="Response_reg"/>
    <property type="match status" value="1"/>
</dbReference>
<sequence length="207" mass="21912">MKGLRKALLVDDHALFREGLALLMAHAFDGVECLQAASIAEAIDLGGQHPDLALTLLDLGLPDSDGMAGLRQLQQELPGPALVVLSADDAPQTVLDTINAGAQGFIPKSAEPGLMREALAHVLGGGIYLPRHTPAAPASSPAAIDLSERQLDVLRLLIRGRSNKLISRELDLSESTVKTHLAAVFRKLEVNTRTQAVVKAAALGLRF</sequence>
<dbReference type="PROSITE" id="PS50110">
    <property type="entry name" value="RESPONSE_REGULATORY"/>
    <property type="match status" value="1"/>
</dbReference>
<organism evidence="6 7">
    <name type="scientific">Roseateles agri</name>
    <dbReference type="NCBI Taxonomy" id="3098619"/>
    <lineage>
        <taxon>Bacteria</taxon>
        <taxon>Pseudomonadati</taxon>
        <taxon>Pseudomonadota</taxon>
        <taxon>Betaproteobacteria</taxon>
        <taxon>Burkholderiales</taxon>
        <taxon>Sphaerotilaceae</taxon>
        <taxon>Roseateles</taxon>
    </lineage>
</organism>
<feature type="domain" description="HTH luxR-type" evidence="4">
    <location>
        <begin position="139"/>
        <end position="204"/>
    </location>
</feature>
<accession>A0ABU5DEK3</accession>
<evidence type="ECO:0000259" key="5">
    <source>
        <dbReference type="PROSITE" id="PS50110"/>
    </source>
</evidence>
<dbReference type="SMART" id="SM00448">
    <property type="entry name" value="REC"/>
    <property type="match status" value="1"/>
</dbReference>
<proteinExistence type="predicted"/>
<keyword evidence="7" id="KW-1185">Reference proteome</keyword>
<dbReference type="Pfam" id="PF00196">
    <property type="entry name" value="GerE"/>
    <property type="match status" value="1"/>
</dbReference>
<dbReference type="InterPro" id="IPR000792">
    <property type="entry name" value="Tscrpt_reg_LuxR_C"/>
</dbReference>
<evidence type="ECO:0000256" key="1">
    <source>
        <dbReference type="ARBA" id="ARBA00022553"/>
    </source>
</evidence>
<dbReference type="InterPro" id="IPR058245">
    <property type="entry name" value="NreC/VraR/RcsB-like_REC"/>
</dbReference>
<keyword evidence="1" id="KW-0597">Phosphoprotein</keyword>